<dbReference type="Proteomes" id="UP000695000">
    <property type="component" value="Unplaced"/>
</dbReference>
<dbReference type="NCBIfam" id="TIGR00231">
    <property type="entry name" value="small_GTP"/>
    <property type="match status" value="1"/>
</dbReference>
<reference evidence="4" key="1">
    <citation type="submission" date="2025-08" db="UniProtKB">
        <authorList>
            <consortium name="RefSeq"/>
        </authorList>
    </citation>
    <scope>IDENTIFICATION</scope>
    <source>
        <tissue evidence="4">Whole Larva</tissue>
    </source>
</reference>
<dbReference type="InterPro" id="IPR027417">
    <property type="entry name" value="P-loop_NTPase"/>
</dbReference>
<dbReference type="PROSITE" id="PS51421">
    <property type="entry name" value="RAS"/>
    <property type="match status" value="1"/>
</dbReference>
<dbReference type="RefSeq" id="XP_017777932.1">
    <property type="nucleotide sequence ID" value="XM_017922443.1"/>
</dbReference>
<proteinExistence type="predicted"/>
<dbReference type="PROSITE" id="PS51419">
    <property type="entry name" value="RAB"/>
    <property type="match status" value="1"/>
</dbReference>
<sequence length="231" mass="25487">MSDSEADEDVATAAAPTAAKEIRVAFVGEPSVGKTSLIRRLCYDEFSRQYVATVGADFYMKRISLPGRKEVTLKLTDVGGLELRGSMIDKYLFNADMIILVYDITNPTSFDYMSNWLAIVLGLLESAPFFAVIGNKCDLEHQRAVRLDKTNQFVADHNLISLLASAKTGESVDACIVDLISRHLGLPPLTKTQKEQHQAVLKVELVPSPPENVKRKIGHVHHTKSSVCCIQ</sequence>
<dbReference type="SMART" id="SM00174">
    <property type="entry name" value="RHO"/>
    <property type="match status" value="1"/>
</dbReference>
<name>A0ABM1MTN2_NICVS</name>
<dbReference type="InterPro" id="IPR005225">
    <property type="entry name" value="Small_GTP-bd"/>
</dbReference>
<dbReference type="PANTHER" id="PTHR47977">
    <property type="entry name" value="RAS-RELATED PROTEIN RAB"/>
    <property type="match status" value="1"/>
</dbReference>
<evidence type="ECO:0000313" key="3">
    <source>
        <dbReference type="Proteomes" id="UP000695000"/>
    </source>
</evidence>
<keyword evidence="2" id="KW-0342">GTP-binding</keyword>
<gene>
    <name evidence="4" type="primary">LOC108563695</name>
</gene>
<dbReference type="PRINTS" id="PR00449">
    <property type="entry name" value="RASTRNSFRMNG"/>
</dbReference>
<evidence type="ECO:0000256" key="1">
    <source>
        <dbReference type="ARBA" id="ARBA00022741"/>
    </source>
</evidence>
<organism evidence="3 4">
    <name type="scientific">Nicrophorus vespilloides</name>
    <name type="common">Boreal carrion beetle</name>
    <dbReference type="NCBI Taxonomy" id="110193"/>
    <lineage>
        <taxon>Eukaryota</taxon>
        <taxon>Metazoa</taxon>
        <taxon>Ecdysozoa</taxon>
        <taxon>Arthropoda</taxon>
        <taxon>Hexapoda</taxon>
        <taxon>Insecta</taxon>
        <taxon>Pterygota</taxon>
        <taxon>Neoptera</taxon>
        <taxon>Endopterygota</taxon>
        <taxon>Coleoptera</taxon>
        <taxon>Polyphaga</taxon>
        <taxon>Staphyliniformia</taxon>
        <taxon>Silphidae</taxon>
        <taxon>Nicrophorinae</taxon>
        <taxon>Nicrophorus</taxon>
    </lineage>
</organism>
<dbReference type="SUPFAM" id="SSF52540">
    <property type="entry name" value="P-loop containing nucleoside triphosphate hydrolases"/>
    <property type="match status" value="1"/>
</dbReference>
<protein>
    <submittedName>
        <fullName evidence="4">Ras-related protein Rab-28-like</fullName>
    </submittedName>
</protein>
<dbReference type="SMART" id="SM00175">
    <property type="entry name" value="RAB"/>
    <property type="match status" value="1"/>
</dbReference>
<dbReference type="Gene3D" id="3.40.50.300">
    <property type="entry name" value="P-loop containing nucleotide triphosphate hydrolases"/>
    <property type="match status" value="1"/>
</dbReference>
<keyword evidence="3" id="KW-1185">Reference proteome</keyword>
<evidence type="ECO:0000313" key="4">
    <source>
        <dbReference type="RefSeq" id="XP_017777932.1"/>
    </source>
</evidence>
<dbReference type="Pfam" id="PF00071">
    <property type="entry name" value="Ras"/>
    <property type="match status" value="1"/>
</dbReference>
<evidence type="ECO:0000256" key="2">
    <source>
        <dbReference type="ARBA" id="ARBA00023134"/>
    </source>
</evidence>
<dbReference type="InterPro" id="IPR050227">
    <property type="entry name" value="Rab"/>
</dbReference>
<keyword evidence="1" id="KW-0547">Nucleotide-binding</keyword>
<dbReference type="GeneID" id="108563695"/>
<accession>A0ABM1MTN2</accession>
<dbReference type="SMART" id="SM00173">
    <property type="entry name" value="RAS"/>
    <property type="match status" value="1"/>
</dbReference>
<dbReference type="InterPro" id="IPR001806">
    <property type="entry name" value="Small_GTPase"/>
</dbReference>